<dbReference type="EMBL" id="CM037614">
    <property type="protein sequence ID" value="KAH8018214.1"/>
    <property type="molecule type" value="Genomic_DNA"/>
</dbReference>
<protein>
    <submittedName>
        <fullName evidence="1">Uncharacterized protein</fullName>
    </submittedName>
</protein>
<comment type="caution">
    <text evidence="1">The sequence shown here is derived from an EMBL/GenBank/DDBJ whole genome shotgun (WGS) entry which is preliminary data.</text>
</comment>
<evidence type="ECO:0000313" key="1">
    <source>
        <dbReference type="EMBL" id="KAH8018214.1"/>
    </source>
</evidence>
<gene>
    <name evidence="1" type="ORF">K3G42_033799</name>
</gene>
<proteinExistence type="predicted"/>
<sequence>MALLLDQETYTLSFDTPLANVNLQRCSKGGKHLVHPPPLECPATPLPHPHHTPTGYVATFDNFTAGNYLLVEHEFLSPHINVTVTCGKREGLPLQSLPSHKYNKSCDWVFSEEQRKLTYLGCHSYGGRRAVGMTFALALQVLI</sequence>
<reference evidence="1" key="1">
    <citation type="submission" date="2021-08" db="EMBL/GenBank/DDBJ databases">
        <title>The first chromosome-level gecko genome reveals the dynamic sex chromosomes of Neotropical dwarf geckos (Sphaerodactylidae: Sphaerodactylus).</title>
        <authorList>
            <person name="Pinto B.J."/>
            <person name="Keating S.E."/>
            <person name="Gamble T."/>
        </authorList>
    </citation>
    <scope>NUCLEOTIDE SEQUENCE</scope>
    <source>
        <strain evidence="1">TG3544</strain>
    </source>
</reference>
<evidence type="ECO:0000313" key="2">
    <source>
        <dbReference type="Proteomes" id="UP000827872"/>
    </source>
</evidence>
<organism evidence="1 2">
    <name type="scientific">Sphaerodactylus townsendi</name>
    <dbReference type="NCBI Taxonomy" id="933632"/>
    <lineage>
        <taxon>Eukaryota</taxon>
        <taxon>Metazoa</taxon>
        <taxon>Chordata</taxon>
        <taxon>Craniata</taxon>
        <taxon>Vertebrata</taxon>
        <taxon>Euteleostomi</taxon>
        <taxon>Lepidosauria</taxon>
        <taxon>Squamata</taxon>
        <taxon>Bifurcata</taxon>
        <taxon>Gekkota</taxon>
        <taxon>Sphaerodactylidae</taxon>
        <taxon>Sphaerodactylus</taxon>
    </lineage>
</organism>
<accession>A0ACB8GEW1</accession>
<keyword evidence="2" id="KW-1185">Reference proteome</keyword>
<name>A0ACB8GEW1_9SAUR</name>
<dbReference type="Proteomes" id="UP000827872">
    <property type="component" value="Linkage Group LG01"/>
</dbReference>